<dbReference type="SUPFAM" id="SSF51735">
    <property type="entry name" value="NAD(P)-binding Rossmann-fold domains"/>
    <property type="match status" value="1"/>
</dbReference>
<evidence type="ECO:0000313" key="4">
    <source>
        <dbReference type="Proteomes" id="UP000217465"/>
    </source>
</evidence>
<dbReference type="AlphaFoldDB" id="A0A854WF60"/>
<reference evidence="3 4" key="1">
    <citation type="submission" date="2016-06" db="EMBL/GenBank/DDBJ databases">
        <authorList>
            <person name="Haines A.N."/>
            <person name="Council K.R."/>
        </authorList>
    </citation>
    <scope>NUCLEOTIDE SEQUENCE [LARGE SCALE GENOMIC DNA]</scope>
    <source>
        <strain evidence="3 4">SP158-29</strain>
    </source>
</reference>
<dbReference type="RefSeq" id="WP_096633294.1">
    <property type="nucleotide sequence ID" value="NZ_NSGR01000004.1"/>
</dbReference>
<accession>A0A854WF60</accession>
<organism evidence="3 4">
    <name type="scientific">Streptococcus parauberis</name>
    <dbReference type="NCBI Taxonomy" id="1348"/>
    <lineage>
        <taxon>Bacteria</taxon>
        <taxon>Bacillati</taxon>
        <taxon>Bacillota</taxon>
        <taxon>Bacilli</taxon>
        <taxon>Lactobacillales</taxon>
        <taxon>Streptococcaceae</taxon>
        <taxon>Streptococcus</taxon>
    </lineage>
</organism>
<feature type="domain" description="YceM-like C-terminal" evidence="2">
    <location>
        <begin position="135"/>
        <end position="237"/>
    </location>
</feature>
<name>A0A854WF60_9STRE</name>
<evidence type="ECO:0000259" key="1">
    <source>
        <dbReference type="Pfam" id="PF01408"/>
    </source>
</evidence>
<dbReference type="Proteomes" id="UP000217465">
    <property type="component" value="Unassembled WGS sequence"/>
</dbReference>
<dbReference type="Pfam" id="PF21378">
    <property type="entry name" value="YceM-like_C"/>
    <property type="match status" value="1"/>
</dbReference>
<dbReference type="InterPro" id="IPR000683">
    <property type="entry name" value="Gfo/Idh/MocA-like_OxRdtase_N"/>
</dbReference>
<protein>
    <submittedName>
        <fullName evidence="3">Putative oxidoreductase YceM</fullName>
    </submittedName>
</protein>
<proteinExistence type="predicted"/>
<dbReference type="PANTHER" id="PTHR43708">
    <property type="entry name" value="CONSERVED EXPRESSED OXIDOREDUCTASE (EUROFUNG)"/>
    <property type="match status" value="1"/>
</dbReference>
<dbReference type="Gene3D" id="3.40.50.720">
    <property type="entry name" value="NAD(P)-binding Rossmann-like Domain"/>
    <property type="match status" value="1"/>
</dbReference>
<dbReference type="SUPFAM" id="SSF55347">
    <property type="entry name" value="Glyceraldehyde-3-phosphate dehydrogenase-like, C-terminal domain"/>
    <property type="match status" value="1"/>
</dbReference>
<dbReference type="EMBL" id="NSGR01000004">
    <property type="protein sequence ID" value="PCH13666.1"/>
    <property type="molecule type" value="Genomic_DNA"/>
</dbReference>
<dbReference type="PANTHER" id="PTHR43708:SF4">
    <property type="entry name" value="OXIDOREDUCTASE YCEM-RELATED"/>
    <property type="match status" value="1"/>
</dbReference>
<sequence length="320" mass="36438">MLEIGIVGLGGISQKAYLPYMRQLPNIHWHLSTRNQQVRQEVANLFGNASVYSDLDDLASVKLDGVFIHVATSAHYQIAKVFLEKGIPVYMDKPLTEDYQLSKDLYQMAADNGTFLMAGFNRRFAPRVKEMSTLSNKCKVYVEKNDINRPGQTTFKLFDFFIHPLDTALFLADGELLHGNFIVQREENQICQVAVNLVTSNEIIHVGMNLRSGSRREVIEVQSPEQTYHLENLDELTVFEGTNSHQIGFTSWDTTLYKRGFESIIKEFIEALESKQNPVSPETSLLSHWICDQINKSETSFGELDINLPMLRLKDAIKKT</sequence>
<gene>
    <name evidence="3" type="primary">yceM</name>
    <name evidence="3" type="ORF">A9Y57_00299</name>
</gene>
<dbReference type="InterPro" id="IPR048477">
    <property type="entry name" value="YceM-like_C"/>
</dbReference>
<dbReference type="Gene3D" id="3.30.360.10">
    <property type="entry name" value="Dihydrodipicolinate Reductase, domain 2"/>
    <property type="match status" value="1"/>
</dbReference>
<comment type="caution">
    <text evidence="3">The sequence shown here is derived from an EMBL/GenBank/DDBJ whole genome shotgun (WGS) entry which is preliminary data.</text>
</comment>
<evidence type="ECO:0000259" key="2">
    <source>
        <dbReference type="Pfam" id="PF21378"/>
    </source>
</evidence>
<dbReference type="InterPro" id="IPR036291">
    <property type="entry name" value="NAD(P)-bd_dom_sf"/>
</dbReference>
<dbReference type="InterPro" id="IPR051317">
    <property type="entry name" value="Gfo/Idh/MocA_oxidoreduct"/>
</dbReference>
<feature type="domain" description="Gfo/Idh/MocA-like oxidoreductase N-terminal" evidence="1">
    <location>
        <begin position="3"/>
        <end position="120"/>
    </location>
</feature>
<evidence type="ECO:0000313" key="3">
    <source>
        <dbReference type="EMBL" id="PCH13666.1"/>
    </source>
</evidence>
<dbReference type="GO" id="GO:0000166">
    <property type="term" value="F:nucleotide binding"/>
    <property type="evidence" value="ECO:0007669"/>
    <property type="project" value="InterPro"/>
</dbReference>
<dbReference type="Pfam" id="PF01408">
    <property type="entry name" value="GFO_IDH_MocA"/>
    <property type="match status" value="1"/>
</dbReference>